<dbReference type="Proteomes" id="UP000319908">
    <property type="component" value="Unassembled WGS sequence"/>
</dbReference>
<reference evidence="2 3" key="1">
    <citation type="journal article" date="2020" name="Antonie Van Leeuwenhoek">
        <title>Rhodopirellula heiligendammensis sp. nov., Rhodopirellula pilleata sp. nov., and Rhodopirellula solitaria sp. nov. isolated from natural or artificial marine surfaces in Northern Germany and California, USA, and emended description of the genus Rhodopirellula.</title>
        <authorList>
            <person name="Kallscheuer N."/>
            <person name="Wiegand S."/>
            <person name="Jogler M."/>
            <person name="Boedeker C."/>
            <person name="Peeters S.H."/>
            <person name="Rast P."/>
            <person name="Heuer A."/>
            <person name="Jetten M.S.M."/>
            <person name="Rohde M."/>
            <person name="Jogler C."/>
        </authorList>
    </citation>
    <scope>NUCLEOTIDE SEQUENCE [LARGE SCALE GENOMIC DNA]</scope>
    <source>
        <strain evidence="2 3">Poly21</strain>
    </source>
</reference>
<accession>A0A5C6C0T9</accession>
<comment type="caution">
    <text evidence="2">The sequence shown here is derived from an EMBL/GenBank/DDBJ whole genome shotgun (WGS) entry which is preliminary data.</text>
</comment>
<evidence type="ECO:0000256" key="1">
    <source>
        <dbReference type="SAM" id="MobiDB-lite"/>
    </source>
</evidence>
<dbReference type="AlphaFoldDB" id="A0A5C6C0T9"/>
<feature type="compositionally biased region" description="Polar residues" evidence="1">
    <location>
        <begin position="37"/>
        <end position="46"/>
    </location>
</feature>
<evidence type="ECO:0000313" key="2">
    <source>
        <dbReference type="EMBL" id="TWU18183.1"/>
    </source>
</evidence>
<evidence type="ECO:0000313" key="3">
    <source>
        <dbReference type="Proteomes" id="UP000319908"/>
    </source>
</evidence>
<sequence>MRVSAASLGETRLLNLNFKPATLSIAWSPPSGDIATPATSSLQDPTHVTRLEPDSDEPSQQKSEDVRFCVGECPLCKGGLCTVRAYLNDQAQLSYGLILCDECEAIWLQPDTNGVHLYSDPERPLSPVSGQPLFDSAHSRWANHDDINALGWSGKIDPTLTHSPHYDCTDA</sequence>
<feature type="region of interest" description="Disordered" evidence="1">
    <location>
        <begin position="34"/>
        <end position="63"/>
    </location>
</feature>
<gene>
    <name evidence="2" type="ORF">Poly21_03380</name>
</gene>
<proteinExistence type="predicted"/>
<organism evidence="2 3">
    <name type="scientific">Allorhodopirellula heiligendammensis</name>
    <dbReference type="NCBI Taxonomy" id="2714739"/>
    <lineage>
        <taxon>Bacteria</taxon>
        <taxon>Pseudomonadati</taxon>
        <taxon>Planctomycetota</taxon>
        <taxon>Planctomycetia</taxon>
        <taxon>Pirellulales</taxon>
        <taxon>Pirellulaceae</taxon>
        <taxon>Allorhodopirellula</taxon>
    </lineage>
</organism>
<name>A0A5C6C0T9_9BACT</name>
<keyword evidence="3" id="KW-1185">Reference proteome</keyword>
<dbReference type="EMBL" id="SJPU01000001">
    <property type="protein sequence ID" value="TWU18183.1"/>
    <property type="molecule type" value="Genomic_DNA"/>
</dbReference>
<protein>
    <submittedName>
        <fullName evidence="2">Uncharacterized protein</fullName>
    </submittedName>
</protein>